<sequence>MRLCPQTLPMLLPSRRPLSTRSLRIIQGGRKRALLSRRMKSRYIAARDGSGAVNILTAWFESKSDGLISAPPTELHDLQIGDLFLHRTANPGRYQLWLRVTDGRGKHAWKEVDVGYEGQHGMVLSLTAGKLEPSWKSRRALRQGTRAKAPSLPGCPAGVSVEIWVGSPSRLQAQQHSLADPLEAPRYRNAGHAVYAIVREEGVRALYRGVSLTALRQATNQGANFTAYQELKKLAHRWQPDREELPSWQHMAIGLVSGAMGPFSNAPIDTIKTRTFPPSCLCFV</sequence>
<proteinExistence type="predicted"/>
<protein>
    <submittedName>
        <fullName evidence="1">Uncharacterized protein</fullName>
    </submittedName>
</protein>
<keyword evidence="2" id="KW-1185">Reference proteome</keyword>
<gene>
    <name evidence="1" type="ORF">NUW54_g14238</name>
</gene>
<reference evidence="1" key="1">
    <citation type="submission" date="2022-08" db="EMBL/GenBank/DDBJ databases">
        <title>Genome Sequence of Pycnoporus sanguineus.</title>
        <authorList>
            <person name="Buettner E."/>
        </authorList>
    </citation>
    <scope>NUCLEOTIDE SEQUENCE</scope>
    <source>
        <strain evidence="1">CG-C14</strain>
    </source>
</reference>
<organism evidence="1 2">
    <name type="scientific">Trametes sanguinea</name>
    <dbReference type="NCBI Taxonomy" id="158606"/>
    <lineage>
        <taxon>Eukaryota</taxon>
        <taxon>Fungi</taxon>
        <taxon>Dikarya</taxon>
        <taxon>Basidiomycota</taxon>
        <taxon>Agaricomycotina</taxon>
        <taxon>Agaricomycetes</taxon>
        <taxon>Polyporales</taxon>
        <taxon>Polyporaceae</taxon>
        <taxon>Trametes</taxon>
    </lineage>
</organism>
<dbReference type="Proteomes" id="UP001144978">
    <property type="component" value="Unassembled WGS sequence"/>
</dbReference>
<name>A0ACC1ME47_9APHY</name>
<dbReference type="EMBL" id="JANSHE010007176">
    <property type="protein sequence ID" value="KAJ2964523.1"/>
    <property type="molecule type" value="Genomic_DNA"/>
</dbReference>
<evidence type="ECO:0000313" key="1">
    <source>
        <dbReference type="EMBL" id="KAJ2964523.1"/>
    </source>
</evidence>
<evidence type="ECO:0000313" key="2">
    <source>
        <dbReference type="Proteomes" id="UP001144978"/>
    </source>
</evidence>
<comment type="caution">
    <text evidence="1">The sequence shown here is derived from an EMBL/GenBank/DDBJ whole genome shotgun (WGS) entry which is preliminary data.</text>
</comment>
<accession>A0ACC1ME47</accession>